<organism evidence="2 3">
    <name type="scientific">Coturnix japonica</name>
    <name type="common">Japanese quail</name>
    <name type="synonym">Coturnix coturnix japonica</name>
    <dbReference type="NCBI Taxonomy" id="93934"/>
    <lineage>
        <taxon>Eukaryota</taxon>
        <taxon>Metazoa</taxon>
        <taxon>Chordata</taxon>
        <taxon>Craniata</taxon>
        <taxon>Vertebrata</taxon>
        <taxon>Euteleostomi</taxon>
        <taxon>Archelosauria</taxon>
        <taxon>Archosauria</taxon>
        <taxon>Dinosauria</taxon>
        <taxon>Saurischia</taxon>
        <taxon>Theropoda</taxon>
        <taxon>Coelurosauria</taxon>
        <taxon>Aves</taxon>
        <taxon>Neognathae</taxon>
        <taxon>Galloanserae</taxon>
        <taxon>Galliformes</taxon>
        <taxon>Phasianidae</taxon>
        <taxon>Perdicinae</taxon>
        <taxon>Coturnix</taxon>
    </lineage>
</organism>
<feature type="transmembrane region" description="Helical" evidence="1">
    <location>
        <begin position="303"/>
        <end position="324"/>
    </location>
</feature>
<sequence>MGGYGRLFTGSCWCFAHPPVPHRTPLCPLCTPTFHLHTPSSPCTPIHVSLLAGLSVGHCWCFAHPHTLISLITGLSMVHCWCFAHPHTLIYLFTGLSVVHCWCFAHPILPLCTPTHTHISHYRALRGALLVLCTPTHTHISHYRALRGALLVLCTPTHTHISLYRALRGALLVLCTPISPIAHPHTLISHYRALRGALLVLCTPISPIAHPHSYISLQGTGLSVGRCWCFAHPFPPLHTHTHISHYRALRGALLVLCTPAVTLLLCIFVHQELEERPVSPSEGWQLFLRALQGAVLQQHLHGAATFTCVALLAYPCWLLMWNVLCWG</sequence>
<evidence type="ECO:0000313" key="2">
    <source>
        <dbReference type="Ensembl" id="ENSCJPP00005002001.1"/>
    </source>
</evidence>
<keyword evidence="3" id="KW-1185">Reference proteome</keyword>
<dbReference type="Ensembl" id="ENSCJPT00005003577.1">
    <property type="protein sequence ID" value="ENSCJPP00005002001.1"/>
    <property type="gene ID" value="ENSCJPG00005002151.1"/>
</dbReference>
<feature type="transmembrane region" description="Helical" evidence="1">
    <location>
        <begin position="251"/>
        <end position="270"/>
    </location>
</feature>
<reference evidence="2" key="1">
    <citation type="submission" date="2025-08" db="UniProtKB">
        <authorList>
            <consortium name="Ensembl"/>
        </authorList>
    </citation>
    <scope>IDENTIFICATION</scope>
</reference>
<keyword evidence="1" id="KW-1133">Transmembrane helix</keyword>
<protein>
    <submittedName>
        <fullName evidence="2">Uncharacterized protein</fullName>
    </submittedName>
</protein>
<evidence type="ECO:0000256" key="1">
    <source>
        <dbReference type="SAM" id="Phobius"/>
    </source>
</evidence>
<keyword evidence="1" id="KW-0472">Membrane</keyword>
<evidence type="ECO:0000313" key="3">
    <source>
        <dbReference type="Proteomes" id="UP000694412"/>
    </source>
</evidence>
<reference evidence="2" key="2">
    <citation type="submission" date="2025-09" db="UniProtKB">
        <authorList>
            <consortium name="Ensembl"/>
        </authorList>
    </citation>
    <scope>IDENTIFICATION</scope>
</reference>
<accession>A0A8C2SSZ0</accession>
<dbReference type="AlphaFoldDB" id="A0A8C2SSZ0"/>
<keyword evidence="1" id="KW-0812">Transmembrane</keyword>
<name>A0A8C2SSZ0_COTJA</name>
<dbReference type="Proteomes" id="UP000694412">
    <property type="component" value="Unassembled WGS sequence"/>
</dbReference>
<proteinExistence type="predicted"/>